<feature type="compositionally biased region" description="Acidic residues" evidence="1">
    <location>
        <begin position="611"/>
        <end position="620"/>
    </location>
</feature>
<dbReference type="GO" id="GO:0005765">
    <property type="term" value="C:lysosomal membrane"/>
    <property type="evidence" value="ECO:0007669"/>
    <property type="project" value="TreeGrafter"/>
</dbReference>
<gene>
    <name evidence="5" type="primary">DEPDC5_0</name>
    <name evidence="5" type="ORF">g.17815</name>
</gene>
<feature type="compositionally biased region" description="Polar residues" evidence="1">
    <location>
        <begin position="1339"/>
        <end position="1353"/>
    </location>
</feature>
<dbReference type="Pfam" id="PF19418">
    <property type="entry name" value="DEPDC5_CTD"/>
    <property type="match status" value="2"/>
</dbReference>
<feature type="region of interest" description="Disordered" evidence="1">
    <location>
        <begin position="1339"/>
        <end position="1404"/>
    </location>
</feature>
<accession>A0A6G1SN14</accession>
<feature type="compositionally biased region" description="Basic residues" evidence="1">
    <location>
        <begin position="1033"/>
        <end position="1045"/>
    </location>
</feature>
<feature type="compositionally biased region" description="Low complexity" evidence="1">
    <location>
        <begin position="978"/>
        <end position="1010"/>
    </location>
</feature>
<feature type="compositionally biased region" description="Gly residues" evidence="1">
    <location>
        <begin position="563"/>
        <end position="582"/>
    </location>
</feature>
<feature type="region of interest" description="Disordered" evidence="1">
    <location>
        <begin position="604"/>
        <end position="640"/>
    </location>
</feature>
<feature type="compositionally biased region" description="Low complexity" evidence="1">
    <location>
        <begin position="1649"/>
        <end position="1677"/>
    </location>
</feature>
<dbReference type="PANTHER" id="PTHR13179">
    <property type="entry name" value="DEP DOMAIN CONTAINING PROTEIN 5"/>
    <property type="match status" value="1"/>
</dbReference>
<feature type="region of interest" description="Disordered" evidence="1">
    <location>
        <begin position="978"/>
        <end position="1074"/>
    </location>
</feature>
<dbReference type="GO" id="GO:0005096">
    <property type="term" value="F:GTPase activator activity"/>
    <property type="evidence" value="ECO:0007669"/>
    <property type="project" value="InterPro"/>
</dbReference>
<feature type="region of interest" description="Disordered" evidence="1">
    <location>
        <begin position="1190"/>
        <end position="1215"/>
    </location>
</feature>
<proteinExistence type="predicted"/>
<organism evidence="5">
    <name type="scientific">Aceria tosichella</name>
    <name type="common">wheat curl mite</name>
    <dbReference type="NCBI Taxonomy" id="561515"/>
    <lineage>
        <taxon>Eukaryota</taxon>
        <taxon>Metazoa</taxon>
        <taxon>Ecdysozoa</taxon>
        <taxon>Arthropoda</taxon>
        <taxon>Chelicerata</taxon>
        <taxon>Arachnida</taxon>
        <taxon>Acari</taxon>
        <taxon>Acariformes</taxon>
        <taxon>Trombidiformes</taxon>
        <taxon>Prostigmata</taxon>
        <taxon>Eupodina</taxon>
        <taxon>Eriophyoidea</taxon>
        <taxon>Eriophyidae</taxon>
        <taxon>Eriophyinae</taxon>
        <taxon>Aceriini</taxon>
        <taxon>Aceria</taxon>
    </lineage>
</organism>
<feature type="domain" description="IML1 N-terminal double psi beta-barrel" evidence="4">
    <location>
        <begin position="1"/>
        <end position="103"/>
    </location>
</feature>
<evidence type="ECO:0000259" key="3">
    <source>
        <dbReference type="Pfam" id="PF19418"/>
    </source>
</evidence>
<dbReference type="Pfam" id="PF23013">
    <property type="entry name" value="IML1_N"/>
    <property type="match status" value="1"/>
</dbReference>
<reference evidence="5" key="1">
    <citation type="submission" date="2018-10" db="EMBL/GenBank/DDBJ databases">
        <title>Transcriptome assembly of Aceria tosichella (Wheat curl mite) Type 2.</title>
        <authorList>
            <person name="Scully E.D."/>
            <person name="Geib S.M."/>
            <person name="Palmer N.A."/>
            <person name="Gupta A.K."/>
            <person name="Sarath G."/>
            <person name="Tatineni S."/>
        </authorList>
    </citation>
    <scope>NUCLEOTIDE SEQUENCE</scope>
    <source>
        <strain evidence="5">LincolnNE</strain>
    </source>
</reference>
<dbReference type="GO" id="GO:0034198">
    <property type="term" value="P:cellular response to amino acid starvation"/>
    <property type="evidence" value="ECO:0007669"/>
    <property type="project" value="TreeGrafter"/>
</dbReference>
<dbReference type="InterPro" id="IPR048255">
    <property type="entry name" value="IML1_N"/>
</dbReference>
<dbReference type="InterPro" id="IPR045838">
    <property type="entry name" value="DEPDC5_CTD"/>
</dbReference>
<name>A0A6G1SN14_9ACAR</name>
<sequence>MPTLRLRKHQAHFSDEDILINQADFPGLKLNDVVELRPHKLGAANTTNQNTNQSNAANRNNDRILLQVRKWPENNQSYPNTVSIKDSVLSPQLKLYSDVQVNVVDKKEVVVDSIEICFSNAYLARSYMWGLRNHLNNRCVYQRQKLDYLHIRSQICEIWAHGNKVSSGYVDDDTKIVFRSASSLVYLFIQMSSEMWDYDINGDLYCEKAINGFLTDLFETWRQNDCSHDITIVLFSRTFYDAESLDEFPEEMRECLQVDYRGIFYEDCYRVAFQNDRFDLHDWNAKLTALKSWFNQYQKEVINRHQEKYETKIPRAYNSSAAQGNFLEVLNMSLNVFEKHYFDRSFDRTGQLSVVVSPGVGVFEVDFELTNLTKQRIIDNGIGSDLVCLGEQPLHTVPLLKFNSKSSQLDDNLACDVYNMPHWINLSFYSSQNQVYYSNFVPRIKLPTLSSNKLKSDSSKATVIANTDQPGGQGGGSAVSSGRPRTDSNTMAADEQAGKMNHLRQPSAQQHQNKIGASRRDRINNEPGPQMSSSTIPDLVDYDDYDAQVFKSSPMASYQPAGRGSGGGTGGGSSGGGGGGSGTGANGVNAGCGAGERSILADMDPNVDYLSDGDEDDDFLDRDNRNKSASIQRRSSDVKNYQEYSRNMKRQATENLPISQARNHQASNHHQVQSTFTRMSLVDSYLSDVKIKPESADDLSVRGYNVQSSRLSRSCARPKALINPFDPSHMTIKLTPNRRRWTHVFPQGPTGTFIQQHHYQPMPQKSALPYLADVSPPAMIPENEPLAKRGPPVTTSNSSGLINWSSSSTVSTLKRDAPMRPSHHSHHHYNDNVSMARLSMAAADHQYYNKPSLAGGNKLSLTLQANNNQSTTNKSTLVSNDTIRFAWCASGEQEWTPAITTGVDWKSLTMPACLPLTTDFFPSKTSLQNDYVISEYNIDSSFIHPRYTLIEVYRELVCQRLQKGFQIILLPGQQTTTCTVTTTSSSSSSTTTTTTTTPPPSSKSSASSRHQQLDQSHHQQASSHHQKSSSSSGRHHHSHHHHHGSSRSSSSSATTSKVSQNNQQQQQPVEVERERTEYTMSIGRIFHKLALNGNTITVTHYRPRHPYPTIKIDYCYRFRAPFHETYGQSWVHFKSEKLENYSWNYLDNYICARGESTFALRSSLKFWRFRILILPTKLCLRKLPHAAEQQSSQQSTLAAKTNSSGPADATSSKPTTTMRHDIFYQEFTDEERDALMESFIKLLEIINKTRRASACRTSSGLPSTPSGSSGGSTSSMSCLTSSTTTTGTATTATTTTAASSTTATNPVSSGGCNSKECSIQRVVSPSRLIVQIGAIVNNGSDSQASTTSGSGANTAEPPPMTSPQAATKTPPPPATSASQRHDKPFASEPDYNCDAERSSNSSNSCDAHAKCNELKFQSINMDIDSALRDARRAEWVHVQYHNFYDVHQAYELLIKWMVASGAGIAEMVQSWSRKVGNSSVHVVPIPWEPFAMPHSGKADPLRCPLVMRLHLNCLPNSSSLDDNQVINLQERILRLYGFTRFHDLISTESIERQYVHLSGFAFVALPNLISNEEDEVDGSAASALAENNNADEEEDEETVAAARRLNVGQMSNSLQQQCKLSGDTNSNGNHQQALSTVDAKSKREPVLITNTTNKTSTTTTTTTTTPSSSSTSTTTTKALDSSQNPRRTTEGKGRSIATPASRPPLAPSLKLIHQETISSPHEEYITRHIGGARQNKAKRVRGENEQIEFIWSWNYMLTKRWRSPSTQDESYAVSLMRDFTDFCQNGGNRLVEFWEQIKSDV</sequence>
<protein>
    <submittedName>
        <fullName evidence="5">DEP domain-containing protein 5</fullName>
    </submittedName>
</protein>
<feature type="compositionally biased region" description="Low complexity" evidence="1">
    <location>
        <begin position="1018"/>
        <end position="1032"/>
    </location>
</feature>
<evidence type="ECO:0000256" key="1">
    <source>
        <dbReference type="SAM" id="MobiDB-lite"/>
    </source>
</evidence>
<dbReference type="EMBL" id="GGYP01006522">
    <property type="protein sequence ID" value="MDE51293.1"/>
    <property type="molecule type" value="Transcribed_RNA"/>
</dbReference>
<feature type="compositionally biased region" description="Polar residues" evidence="1">
    <location>
        <begin position="1613"/>
        <end position="1635"/>
    </location>
</feature>
<evidence type="ECO:0000259" key="4">
    <source>
        <dbReference type="Pfam" id="PF23013"/>
    </source>
</evidence>
<dbReference type="InterPro" id="IPR027244">
    <property type="entry name" value="IML1"/>
</dbReference>
<dbReference type="PANTHER" id="PTHR13179:SF8">
    <property type="entry name" value="GATOR COMPLEX PROTEIN DEPDC5"/>
    <property type="match status" value="1"/>
</dbReference>
<feature type="region of interest" description="Disordered" evidence="1">
    <location>
        <begin position="1613"/>
        <end position="1705"/>
    </location>
</feature>
<dbReference type="GO" id="GO:0010508">
    <property type="term" value="P:positive regulation of autophagy"/>
    <property type="evidence" value="ECO:0007669"/>
    <property type="project" value="TreeGrafter"/>
</dbReference>
<feature type="region of interest" description="Disordered" evidence="1">
    <location>
        <begin position="1254"/>
        <end position="1313"/>
    </location>
</feature>
<feature type="region of interest" description="Disordered" evidence="1">
    <location>
        <begin position="554"/>
        <end position="582"/>
    </location>
</feature>
<dbReference type="GO" id="GO:1990130">
    <property type="term" value="C:GATOR1 complex"/>
    <property type="evidence" value="ECO:0007669"/>
    <property type="project" value="TreeGrafter"/>
</dbReference>
<evidence type="ECO:0000313" key="5">
    <source>
        <dbReference type="EMBL" id="MDE51293.1"/>
    </source>
</evidence>
<evidence type="ECO:0000259" key="2">
    <source>
        <dbReference type="Pfam" id="PF12257"/>
    </source>
</evidence>
<feature type="region of interest" description="Disordered" evidence="1">
    <location>
        <begin position="464"/>
        <end position="540"/>
    </location>
</feature>
<dbReference type="Pfam" id="PF12257">
    <property type="entry name" value="IML1"/>
    <property type="match status" value="1"/>
</dbReference>
<feature type="compositionally biased region" description="Polar residues" evidence="1">
    <location>
        <begin position="504"/>
        <end position="515"/>
    </location>
</feature>
<feature type="domain" description="Vacuolar membrane-associated protein Iml1 N-terminal" evidence="2">
    <location>
        <begin position="114"/>
        <end position="402"/>
    </location>
</feature>
<feature type="domain" description="DEPDC5 C-terminal" evidence="3">
    <location>
        <begin position="1417"/>
        <end position="1575"/>
    </location>
</feature>
<feature type="compositionally biased region" description="Polar residues" evidence="1">
    <location>
        <begin position="627"/>
        <end position="640"/>
    </location>
</feature>
<feature type="domain" description="DEPDC5 C-terminal" evidence="3">
    <location>
        <begin position="1714"/>
        <end position="1786"/>
    </location>
</feature>
<feature type="compositionally biased region" description="Low complexity" evidence="1">
    <location>
        <begin position="1257"/>
        <end position="1304"/>
    </location>
</feature>
<dbReference type="InterPro" id="IPR055213">
    <property type="entry name" value="IML1_double_psi_beta_barrel"/>
</dbReference>
<dbReference type="GO" id="GO:1904262">
    <property type="term" value="P:negative regulation of TORC1 signaling"/>
    <property type="evidence" value="ECO:0007669"/>
    <property type="project" value="TreeGrafter"/>
</dbReference>